<dbReference type="SUPFAM" id="SSF57770">
    <property type="entry name" value="Methionyl-tRNA synthetase (MetRS), Zn-domain"/>
    <property type="match status" value="1"/>
</dbReference>
<keyword evidence="12 16" id="KW-0030">Aminoacyl-tRNA synthetase</keyword>
<comment type="subcellular location">
    <subcellularLocation>
        <location evidence="1">Cytoplasm</location>
    </subcellularLocation>
</comment>
<organism evidence="22">
    <name type="scientific">Enterobius vermicularis</name>
    <name type="common">Human pinworm</name>
    <dbReference type="NCBI Taxonomy" id="51028"/>
    <lineage>
        <taxon>Eukaryota</taxon>
        <taxon>Metazoa</taxon>
        <taxon>Ecdysozoa</taxon>
        <taxon>Nematoda</taxon>
        <taxon>Chromadorea</taxon>
        <taxon>Rhabditida</taxon>
        <taxon>Spirurina</taxon>
        <taxon>Oxyuridomorpha</taxon>
        <taxon>Oxyuroidea</taxon>
        <taxon>Oxyuridae</taxon>
        <taxon>Enterobius</taxon>
    </lineage>
</organism>
<dbReference type="Gene3D" id="1.10.730.10">
    <property type="entry name" value="Isoleucyl-tRNA Synthetase, Domain 1"/>
    <property type="match status" value="1"/>
</dbReference>
<dbReference type="FunFam" id="2.20.28.20:FF:000001">
    <property type="entry name" value="Methionine--tRNA ligase"/>
    <property type="match status" value="1"/>
</dbReference>
<sequence length="960" mass="108632">MLRIPVHGDKNVLITSALPYVNNVPHLGNIIGCVLSADVFARYCRLKGWRYLYICGTDEYGTATETKALKEGVTPREICDKYNALHREIYDWFNIEFDHFGRTSTEHQKEQVFVSLLKNLTLVQDLFLKLHENGYTANDTIDQLHCGNCNRFLADRFVHGECPYCHYEDARGDQCDGCTKLINAPELINPKCEVCGEVPVVKKSNHIFLLLDKLSVVFSFHTLTYVYYYYNNFLLSLNLFFKGEVEKFLESRLSTSNNHWSPNAVSIAKSWMKTGLERRCITRDLRWGVPVPLAGFSDKVFYVWFDAPVGYLSITKELLGDHWKLWWKNPEDVELYNFVGKDNVAFHSVMFPASQLGARDNYTLVSHLCATEYLNYEDTKFSKSRGTGVFGDMACKTGIEADLWRFYLLYMRPESQDTSFSWDDFSLKINAELLNNMGNFVNRALSFVASSFSGIVQEMELSAADIDFLDTVTKEIKEYDRLLEAVKLRDGLTRILAVSRLGNQYMQTMKPWVLVKGDEAERKRAGTVVSVATNIACLLAVMLYPYMPEVSAKIFRQCNLSCLPLLPENAVAFLKKGHEIGKPQPLFVKIDKASVEEFKKEFAGTAADAETQANVKNLQSSEAAKNKKKKQGPKVVTKEKYEAVAKGSPSLMNYPNLLEHQKNIEKLLATATAKFNQRSHIYSLKVFRYFLARLAELRKRKEELGATIESLMQELVRVETEGGVRQICPLLPKRETLSLFEKSDEVGHSLNKKNISRPSGDAEVQKNSHKAAVKSKKVKQESHAEGEAVKGNAGKDEVDVGRLDMRVGRILRAEKHPNADTLYVEQIDLGEDKPRTVVSGLVRHVPLEQMQNRLVICLCNLKPVKMRGIESQAMVMCASCPEKVEILEIPKECVPGQKVTCSKYVSRPDPVLNPKKKIWESVAPDLSVDSEGKANYKGAILKVENEFSISAPTLRDVPVK</sequence>
<dbReference type="Gene3D" id="2.40.50.140">
    <property type="entry name" value="Nucleic acid-binding proteins"/>
    <property type="match status" value="1"/>
</dbReference>
<accession>A0A0N4VEN0</accession>
<evidence type="ECO:0000259" key="19">
    <source>
        <dbReference type="PROSITE" id="PS50886"/>
    </source>
</evidence>
<dbReference type="InterPro" id="IPR015413">
    <property type="entry name" value="Methionyl/Leucyl_tRNA_Synth"/>
</dbReference>
<feature type="compositionally biased region" description="Basic residues" evidence="18">
    <location>
        <begin position="767"/>
        <end position="777"/>
    </location>
</feature>
<reference evidence="22" key="1">
    <citation type="submission" date="2017-02" db="UniProtKB">
        <authorList>
            <consortium name="WormBaseParasite"/>
        </authorList>
    </citation>
    <scope>IDENTIFICATION</scope>
</reference>
<dbReference type="InterPro" id="IPR023458">
    <property type="entry name" value="Met-tRNA_ligase_1"/>
</dbReference>
<dbReference type="InterPro" id="IPR033911">
    <property type="entry name" value="MetRS_core"/>
</dbReference>
<dbReference type="AlphaFoldDB" id="A0A0N4VEN0"/>
<dbReference type="InterPro" id="IPR029038">
    <property type="entry name" value="MetRS_Zn"/>
</dbReference>
<dbReference type="PANTHER" id="PTHR45765">
    <property type="entry name" value="METHIONINE--TRNA LIGASE"/>
    <property type="match status" value="1"/>
</dbReference>
<keyword evidence="7 16" id="KW-0436">Ligase</keyword>
<dbReference type="PROSITE" id="PS00178">
    <property type="entry name" value="AA_TRNA_LIGASE_I"/>
    <property type="match status" value="1"/>
</dbReference>
<keyword evidence="10 15" id="KW-0694">RNA-binding</keyword>
<comment type="similarity">
    <text evidence="2 16">Belongs to the class-I aminoacyl-tRNA synthetase family.</text>
</comment>
<keyword evidence="21" id="KW-1185">Reference proteome</keyword>
<comment type="catalytic activity">
    <reaction evidence="14">
        <text>tRNA(Met) + L-methionine + ATP = L-methionyl-tRNA(Met) + AMP + diphosphate</text>
        <dbReference type="Rhea" id="RHEA:13481"/>
        <dbReference type="Rhea" id="RHEA-COMP:9667"/>
        <dbReference type="Rhea" id="RHEA-COMP:9698"/>
        <dbReference type="ChEBI" id="CHEBI:30616"/>
        <dbReference type="ChEBI" id="CHEBI:33019"/>
        <dbReference type="ChEBI" id="CHEBI:57844"/>
        <dbReference type="ChEBI" id="CHEBI:78442"/>
        <dbReference type="ChEBI" id="CHEBI:78530"/>
        <dbReference type="ChEBI" id="CHEBI:456215"/>
        <dbReference type="EC" id="6.1.1.10"/>
    </reaction>
</comment>
<dbReference type="SUPFAM" id="SSF52374">
    <property type="entry name" value="Nucleotidylyl transferase"/>
    <property type="match status" value="1"/>
</dbReference>
<evidence type="ECO:0000256" key="13">
    <source>
        <dbReference type="ARBA" id="ARBA00030904"/>
    </source>
</evidence>
<dbReference type="Gene3D" id="3.40.50.620">
    <property type="entry name" value="HUPs"/>
    <property type="match status" value="2"/>
</dbReference>
<evidence type="ECO:0000256" key="15">
    <source>
        <dbReference type="PROSITE-ProRule" id="PRU00209"/>
    </source>
</evidence>
<dbReference type="WBParaSite" id="EVEC_0000914701-mRNA-1">
    <property type="protein sequence ID" value="EVEC_0000914701-mRNA-1"/>
    <property type="gene ID" value="EVEC_0000914701"/>
</dbReference>
<dbReference type="CDD" id="cd07957">
    <property type="entry name" value="Anticodon_Ia_Met"/>
    <property type="match status" value="1"/>
</dbReference>
<dbReference type="GO" id="GO:0006431">
    <property type="term" value="P:methionyl-tRNA aminoacylation"/>
    <property type="evidence" value="ECO:0007669"/>
    <property type="project" value="InterPro"/>
</dbReference>
<dbReference type="EC" id="6.1.1.10" evidence="3"/>
<reference evidence="20 21" key="2">
    <citation type="submission" date="2018-10" db="EMBL/GenBank/DDBJ databases">
        <authorList>
            <consortium name="Pathogen Informatics"/>
        </authorList>
    </citation>
    <scope>NUCLEOTIDE SEQUENCE [LARGE SCALE GENOMIC DNA]</scope>
</reference>
<dbReference type="GO" id="GO:0005829">
    <property type="term" value="C:cytosol"/>
    <property type="evidence" value="ECO:0007669"/>
    <property type="project" value="TreeGrafter"/>
</dbReference>
<evidence type="ECO:0000256" key="14">
    <source>
        <dbReference type="ARBA" id="ARBA00047364"/>
    </source>
</evidence>
<evidence type="ECO:0000256" key="8">
    <source>
        <dbReference type="ARBA" id="ARBA00022741"/>
    </source>
</evidence>
<evidence type="ECO:0000256" key="4">
    <source>
        <dbReference type="ARBA" id="ARBA00018335"/>
    </source>
</evidence>
<feature type="region of interest" description="Disordered" evidence="18">
    <location>
        <begin position="748"/>
        <end position="789"/>
    </location>
</feature>
<dbReference type="HAMAP" id="MF_00098">
    <property type="entry name" value="Met_tRNA_synth_type1"/>
    <property type="match status" value="1"/>
</dbReference>
<dbReference type="PANTHER" id="PTHR45765:SF1">
    <property type="entry name" value="METHIONINE--TRNA LIGASE, CYTOPLASMIC"/>
    <property type="match status" value="1"/>
</dbReference>
<feature type="compositionally biased region" description="Basic and acidic residues" evidence="18">
    <location>
        <begin position="778"/>
        <end position="789"/>
    </location>
</feature>
<evidence type="ECO:0000256" key="17">
    <source>
        <dbReference type="SAM" id="Coils"/>
    </source>
</evidence>
<evidence type="ECO:0000256" key="11">
    <source>
        <dbReference type="ARBA" id="ARBA00022917"/>
    </source>
</evidence>
<dbReference type="GO" id="GO:0005524">
    <property type="term" value="F:ATP binding"/>
    <property type="evidence" value="ECO:0007669"/>
    <property type="project" value="UniProtKB-KW"/>
</dbReference>
<evidence type="ECO:0000256" key="1">
    <source>
        <dbReference type="ARBA" id="ARBA00004496"/>
    </source>
</evidence>
<evidence type="ECO:0000256" key="3">
    <source>
        <dbReference type="ARBA" id="ARBA00012838"/>
    </source>
</evidence>
<dbReference type="InterPro" id="IPR014729">
    <property type="entry name" value="Rossmann-like_a/b/a_fold"/>
</dbReference>
<dbReference type="Pfam" id="PF09334">
    <property type="entry name" value="tRNA-synt_1g"/>
    <property type="match status" value="1"/>
</dbReference>
<dbReference type="InterPro" id="IPR041872">
    <property type="entry name" value="Anticodon_Met"/>
</dbReference>
<keyword evidence="6 15" id="KW-0820">tRNA-binding</keyword>
<protein>
    <recommendedName>
        <fullName evidence="4">Methionine--tRNA ligase, cytoplasmic</fullName>
        <ecNumber evidence="3">6.1.1.10</ecNumber>
    </recommendedName>
    <alternativeName>
        <fullName evidence="13">Methionyl-tRNA synthetase</fullName>
    </alternativeName>
</protein>
<keyword evidence="11 16" id="KW-0648">Protein biosynthesis</keyword>
<evidence type="ECO:0000256" key="5">
    <source>
        <dbReference type="ARBA" id="ARBA00022490"/>
    </source>
</evidence>
<dbReference type="OrthoDB" id="5844513at2759"/>
<dbReference type="GO" id="GO:0004825">
    <property type="term" value="F:methionine-tRNA ligase activity"/>
    <property type="evidence" value="ECO:0007669"/>
    <property type="project" value="UniProtKB-EC"/>
</dbReference>
<keyword evidence="5" id="KW-0963">Cytoplasm</keyword>
<evidence type="ECO:0000256" key="7">
    <source>
        <dbReference type="ARBA" id="ARBA00022598"/>
    </source>
</evidence>
<proteinExistence type="inferred from homology"/>
<keyword evidence="9 16" id="KW-0067">ATP-binding</keyword>
<dbReference type="EMBL" id="UXUI01009498">
    <property type="protein sequence ID" value="VDD93837.1"/>
    <property type="molecule type" value="Genomic_DNA"/>
</dbReference>
<evidence type="ECO:0000256" key="16">
    <source>
        <dbReference type="RuleBase" id="RU363039"/>
    </source>
</evidence>
<keyword evidence="17" id="KW-0175">Coiled coil</keyword>
<dbReference type="CDD" id="cd00814">
    <property type="entry name" value="MetRS_core"/>
    <property type="match status" value="1"/>
</dbReference>
<feature type="coiled-coil region" evidence="17">
    <location>
        <begin position="694"/>
        <end position="721"/>
    </location>
</feature>
<dbReference type="SUPFAM" id="SSF47323">
    <property type="entry name" value="Anticodon-binding domain of a subclass of class I aminoacyl-tRNA synthetases"/>
    <property type="match status" value="1"/>
</dbReference>
<evidence type="ECO:0000313" key="22">
    <source>
        <dbReference type="WBParaSite" id="EVEC_0000914701-mRNA-1"/>
    </source>
</evidence>
<dbReference type="Pfam" id="PF01588">
    <property type="entry name" value="tRNA_bind"/>
    <property type="match status" value="1"/>
</dbReference>
<dbReference type="FunFam" id="2.40.50.140:FF:000047">
    <property type="entry name" value="tyrosine--tRNA ligase, cytoplasmic isoform X2"/>
    <property type="match status" value="1"/>
</dbReference>
<evidence type="ECO:0000256" key="2">
    <source>
        <dbReference type="ARBA" id="ARBA00005594"/>
    </source>
</evidence>
<keyword evidence="8 16" id="KW-0547">Nucleotide-binding</keyword>
<dbReference type="Pfam" id="PF19303">
    <property type="entry name" value="Anticodon_3"/>
    <property type="match status" value="1"/>
</dbReference>
<evidence type="ECO:0000313" key="20">
    <source>
        <dbReference type="EMBL" id="VDD93837.1"/>
    </source>
</evidence>
<evidence type="ECO:0000256" key="18">
    <source>
        <dbReference type="SAM" id="MobiDB-lite"/>
    </source>
</evidence>
<feature type="domain" description="TRNA-binding" evidence="19">
    <location>
        <begin position="799"/>
        <end position="900"/>
    </location>
</feature>
<dbReference type="PRINTS" id="PR01041">
    <property type="entry name" value="TRNASYNTHMET"/>
</dbReference>
<dbReference type="Gene3D" id="2.20.28.20">
    <property type="entry name" value="Methionyl-tRNA synthetase, Zn-domain"/>
    <property type="match status" value="1"/>
</dbReference>
<dbReference type="PROSITE" id="PS50886">
    <property type="entry name" value="TRBD"/>
    <property type="match status" value="1"/>
</dbReference>
<gene>
    <name evidence="20" type="ORF">EVEC_LOCUS8588</name>
</gene>
<dbReference type="FunFam" id="1.10.730.10:FF:000031">
    <property type="entry name" value="Putative Methionyl-tRNA synthetase"/>
    <property type="match status" value="1"/>
</dbReference>
<dbReference type="InterPro" id="IPR001412">
    <property type="entry name" value="aa-tRNA-synth_I_CS"/>
</dbReference>
<evidence type="ECO:0000313" key="21">
    <source>
        <dbReference type="Proteomes" id="UP000274131"/>
    </source>
</evidence>
<dbReference type="InterPro" id="IPR002547">
    <property type="entry name" value="tRNA-bd_dom"/>
</dbReference>
<name>A0A0N4VEN0_ENTVE</name>
<dbReference type="SUPFAM" id="SSF50249">
    <property type="entry name" value="Nucleic acid-binding proteins"/>
    <property type="match status" value="1"/>
</dbReference>
<dbReference type="GO" id="GO:0017101">
    <property type="term" value="C:aminoacyl-tRNA synthetase multienzyme complex"/>
    <property type="evidence" value="ECO:0007669"/>
    <property type="project" value="TreeGrafter"/>
</dbReference>
<dbReference type="CDD" id="cd02799">
    <property type="entry name" value="tRNA_bind_EMAP-II_like"/>
    <property type="match status" value="1"/>
</dbReference>
<dbReference type="STRING" id="51028.A0A0N4VEN0"/>
<dbReference type="InterPro" id="IPR009080">
    <property type="entry name" value="tRNAsynth_Ia_anticodon-bd"/>
</dbReference>
<evidence type="ECO:0000256" key="12">
    <source>
        <dbReference type="ARBA" id="ARBA00023146"/>
    </source>
</evidence>
<evidence type="ECO:0000256" key="10">
    <source>
        <dbReference type="ARBA" id="ARBA00022884"/>
    </source>
</evidence>
<evidence type="ECO:0000256" key="9">
    <source>
        <dbReference type="ARBA" id="ARBA00022840"/>
    </source>
</evidence>
<dbReference type="GO" id="GO:0000049">
    <property type="term" value="F:tRNA binding"/>
    <property type="evidence" value="ECO:0007669"/>
    <property type="project" value="UniProtKB-UniRule"/>
</dbReference>
<dbReference type="Proteomes" id="UP000274131">
    <property type="component" value="Unassembled WGS sequence"/>
</dbReference>
<evidence type="ECO:0000256" key="6">
    <source>
        <dbReference type="ARBA" id="ARBA00022555"/>
    </source>
</evidence>
<dbReference type="InterPro" id="IPR012340">
    <property type="entry name" value="NA-bd_OB-fold"/>
</dbReference>